<dbReference type="PANTHER" id="PTHR30525:SF0">
    <property type="entry name" value="1-DEOXY-D-XYLULOSE 5-PHOSPHATE REDUCTOISOMERASE, CHLOROPLASTIC"/>
    <property type="match status" value="1"/>
</dbReference>
<evidence type="ECO:0000256" key="4">
    <source>
        <dbReference type="ARBA" id="ARBA00022857"/>
    </source>
</evidence>
<name>A0A1F5DFT8_9BACT</name>
<feature type="binding site" evidence="9">
    <location>
        <position position="106"/>
    </location>
    <ligand>
        <name>NADPH</name>
        <dbReference type="ChEBI" id="CHEBI:57783"/>
    </ligand>
</feature>
<keyword evidence="4 9" id="KW-0521">NADP</keyword>
<dbReference type="InterPro" id="IPR013512">
    <property type="entry name" value="DXP_reductoisomerase_N"/>
</dbReference>
<evidence type="ECO:0000256" key="3">
    <source>
        <dbReference type="ARBA" id="ARBA00022723"/>
    </source>
</evidence>
<feature type="binding site" evidence="9">
    <location>
        <position position="197"/>
    </location>
    <ligand>
        <name>1-deoxy-D-xylulose 5-phosphate</name>
        <dbReference type="ChEBI" id="CHEBI:57792"/>
    </ligand>
</feature>
<dbReference type="Pfam" id="PF08436">
    <property type="entry name" value="DXP_redisom_C"/>
    <property type="match status" value="1"/>
</dbReference>
<evidence type="ECO:0000256" key="5">
    <source>
        <dbReference type="ARBA" id="ARBA00023002"/>
    </source>
</evidence>
<dbReference type="GO" id="GO:0030145">
    <property type="term" value="F:manganese ion binding"/>
    <property type="evidence" value="ECO:0007669"/>
    <property type="project" value="TreeGrafter"/>
</dbReference>
<evidence type="ECO:0000256" key="6">
    <source>
        <dbReference type="ARBA" id="ARBA00023211"/>
    </source>
</evidence>
<feature type="binding site" evidence="9">
    <location>
        <position position="10"/>
    </location>
    <ligand>
        <name>NADPH</name>
        <dbReference type="ChEBI" id="CHEBI:57783"/>
    </ligand>
</feature>
<dbReference type="SUPFAM" id="SSF69055">
    <property type="entry name" value="1-deoxy-D-xylulose-5-phosphate reductoisomerase, C-terminal domain"/>
    <property type="match status" value="1"/>
</dbReference>
<feature type="binding site" evidence="9">
    <location>
        <position position="105"/>
    </location>
    <ligand>
        <name>1-deoxy-D-xylulose 5-phosphate</name>
        <dbReference type="ChEBI" id="CHEBI:57792"/>
    </ligand>
</feature>
<evidence type="ECO:0000256" key="1">
    <source>
        <dbReference type="ARBA" id="ARBA00005094"/>
    </source>
</evidence>
<feature type="binding site" evidence="9">
    <location>
        <position position="198"/>
    </location>
    <ligand>
        <name>1-deoxy-D-xylulose 5-phosphate</name>
        <dbReference type="ChEBI" id="CHEBI:57792"/>
    </ligand>
</feature>
<keyword evidence="7 9" id="KW-0414">Isoprene biosynthesis</keyword>
<dbReference type="SUPFAM" id="SSF55347">
    <property type="entry name" value="Glyceraldehyde-3-phosphate dehydrogenase-like, C-terminal domain"/>
    <property type="match status" value="1"/>
</dbReference>
<dbReference type="Pfam" id="PF13288">
    <property type="entry name" value="DXPR_C"/>
    <property type="match status" value="1"/>
</dbReference>
<dbReference type="InterPro" id="IPR026877">
    <property type="entry name" value="DXPR_C"/>
</dbReference>
<comment type="similarity">
    <text evidence="2 9">Belongs to the DXR family.</text>
</comment>
<comment type="function">
    <text evidence="9">Catalyzes the NADPH-dependent rearrangement and reduction of 1-deoxy-D-xylulose-5-phosphate (DXP) to 2-C-methyl-D-erythritol 4-phosphate (MEP).</text>
</comment>
<dbReference type="PIRSF" id="PIRSF006205">
    <property type="entry name" value="Dxp_reductismrs"/>
    <property type="match status" value="1"/>
</dbReference>
<feature type="binding site" evidence="9">
    <location>
        <position position="11"/>
    </location>
    <ligand>
        <name>NADPH</name>
        <dbReference type="ChEBI" id="CHEBI:57783"/>
    </ligand>
</feature>
<feature type="binding site" evidence="9">
    <location>
        <position position="131"/>
    </location>
    <ligand>
        <name>1-deoxy-D-xylulose 5-phosphate</name>
        <dbReference type="ChEBI" id="CHEBI:57792"/>
    </ligand>
</feature>
<dbReference type="InterPro" id="IPR036291">
    <property type="entry name" value="NAD(P)-bd_dom_sf"/>
</dbReference>
<comment type="caution">
    <text evidence="13">The sequence shown here is derived from an EMBL/GenBank/DDBJ whole genome shotgun (WGS) entry which is preliminary data.</text>
</comment>
<feature type="binding site" evidence="9">
    <location>
        <position position="13"/>
    </location>
    <ligand>
        <name>NADPH</name>
        <dbReference type="ChEBI" id="CHEBI:57783"/>
    </ligand>
</feature>
<feature type="binding site" evidence="9">
    <location>
        <position position="185"/>
    </location>
    <ligand>
        <name>NADPH</name>
        <dbReference type="ChEBI" id="CHEBI:57783"/>
    </ligand>
</feature>
<protein>
    <recommendedName>
        <fullName evidence="9">1-deoxy-D-xylulose 5-phosphate reductoisomerase</fullName>
        <shortName evidence="9">DXP reductoisomerase</shortName>
        <ecNumber evidence="9">1.1.1.267</ecNumber>
    </recommendedName>
    <alternativeName>
        <fullName evidence="9">1-deoxyxylulose-5-phosphate reductoisomerase</fullName>
    </alternativeName>
    <alternativeName>
        <fullName evidence="9">2-C-methyl-D-erythritol 4-phosphate synthase</fullName>
    </alternativeName>
</protein>
<evidence type="ECO:0000256" key="8">
    <source>
        <dbReference type="ARBA" id="ARBA00048543"/>
    </source>
</evidence>
<organism evidence="13 14">
    <name type="scientific">Candidatus Beckwithbacteria bacterium RBG_13_35_6</name>
    <dbReference type="NCBI Taxonomy" id="1797456"/>
    <lineage>
        <taxon>Bacteria</taxon>
        <taxon>Candidatus Beckwithiibacteriota</taxon>
    </lineage>
</organism>
<gene>
    <name evidence="9" type="primary">dxr</name>
    <name evidence="13" type="ORF">A3J78_01340</name>
</gene>
<evidence type="ECO:0000313" key="14">
    <source>
        <dbReference type="Proteomes" id="UP000178758"/>
    </source>
</evidence>
<feature type="binding site" evidence="9">
    <location>
        <position position="201"/>
    </location>
    <ligand>
        <name>Mn(2+)</name>
        <dbReference type="ChEBI" id="CHEBI:29035"/>
    </ligand>
</feature>
<evidence type="ECO:0000259" key="10">
    <source>
        <dbReference type="Pfam" id="PF02670"/>
    </source>
</evidence>
<dbReference type="GO" id="GO:0051484">
    <property type="term" value="P:isopentenyl diphosphate biosynthetic process, methylerythritol 4-phosphate pathway involved in terpenoid biosynthetic process"/>
    <property type="evidence" value="ECO:0007669"/>
    <property type="project" value="TreeGrafter"/>
</dbReference>
<dbReference type="Pfam" id="PF02670">
    <property type="entry name" value="DXP_reductoisom"/>
    <property type="match status" value="2"/>
</dbReference>
<keyword evidence="6 9" id="KW-0464">Manganese</keyword>
<proteinExistence type="inferred from homology"/>
<dbReference type="PANTHER" id="PTHR30525">
    <property type="entry name" value="1-DEOXY-D-XYLULOSE 5-PHOSPHATE REDUCTOISOMERASE"/>
    <property type="match status" value="1"/>
</dbReference>
<feature type="binding site" evidence="9">
    <location>
        <position position="201"/>
    </location>
    <ligand>
        <name>1-deoxy-D-xylulose 5-phosphate</name>
        <dbReference type="ChEBI" id="CHEBI:57792"/>
    </ligand>
</feature>
<reference evidence="13 14" key="1">
    <citation type="journal article" date="2016" name="Nat. Commun.">
        <title>Thousands of microbial genomes shed light on interconnected biogeochemical processes in an aquifer system.</title>
        <authorList>
            <person name="Anantharaman K."/>
            <person name="Brown C.T."/>
            <person name="Hug L.A."/>
            <person name="Sharon I."/>
            <person name="Castelle C.J."/>
            <person name="Probst A.J."/>
            <person name="Thomas B.C."/>
            <person name="Singh A."/>
            <person name="Wilkins M.J."/>
            <person name="Karaoz U."/>
            <person name="Brodie E.L."/>
            <person name="Williams K.H."/>
            <person name="Hubbard S.S."/>
            <person name="Banfield J.F."/>
        </authorList>
    </citation>
    <scope>NUCLEOTIDE SEQUENCE [LARGE SCALE GENOMIC DNA]</scope>
</reference>
<dbReference type="HAMAP" id="MF_00183">
    <property type="entry name" value="DXP_reductoisom"/>
    <property type="match status" value="1"/>
</dbReference>
<dbReference type="GO" id="GO:0030604">
    <property type="term" value="F:1-deoxy-D-xylulose-5-phosphate reductoisomerase activity"/>
    <property type="evidence" value="ECO:0007669"/>
    <property type="project" value="UniProtKB-UniRule"/>
</dbReference>
<dbReference type="Proteomes" id="UP000178758">
    <property type="component" value="Unassembled WGS sequence"/>
</dbReference>
<comment type="catalytic activity">
    <reaction evidence="8">
        <text>2-C-methyl-D-erythritol 4-phosphate + NADP(+) = 1-deoxy-D-xylulose 5-phosphate + NADPH + H(+)</text>
        <dbReference type="Rhea" id="RHEA:13717"/>
        <dbReference type="ChEBI" id="CHEBI:15378"/>
        <dbReference type="ChEBI" id="CHEBI:57783"/>
        <dbReference type="ChEBI" id="CHEBI:57792"/>
        <dbReference type="ChEBI" id="CHEBI:58262"/>
        <dbReference type="ChEBI" id="CHEBI:58349"/>
        <dbReference type="EC" id="1.1.1.267"/>
    </reaction>
    <physiologicalReaction direction="right-to-left" evidence="8">
        <dbReference type="Rhea" id="RHEA:13719"/>
    </physiologicalReaction>
</comment>
<dbReference type="InterPro" id="IPR013644">
    <property type="entry name" value="DXP_reductoisomerase_C"/>
</dbReference>
<feature type="domain" description="DXP reductoisomerase C-terminal" evidence="12">
    <location>
        <begin position="242"/>
        <end position="356"/>
    </location>
</feature>
<evidence type="ECO:0000313" key="13">
    <source>
        <dbReference type="EMBL" id="OGD53995.1"/>
    </source>
</evidence>
<keyword evidence="9" id="KW-0460">Magnesium</keyword>
<feature type="binding site" evidence="9">
    <location>
        <position position="132"/>
    </location>
    <ligand>
        <name>Mn(2+)</name>
        <dbReference type="ChEBI" id="CHEBI:29035"/>
    </ligand>
</feature>
<dbReference type="InterPro" id="IPR036169">
    <property type="entry name" value="DXPR_C_sf"/>
</dbReference>
<dbReference type="SUPFAM" id="SSF51735">
    <property type="entry name" value="NAD(P)-binding Rossmann-fold domains"/>
    <property type="match status" value="1"/>
</dbReference>
<dbReference type="InterPro" id="IPR003821">
    <property type="entry name" value="DXP_reductoisomerase"/>
</dbReference>
<keyword evidence="5 9" id="KW-0560">Oxidoreductase</keyword>
<sequence>MKKIAVLGSTGKIGCQALEVIRSYPNEFKIIGLACGHRSAIFNRQIKEFKPKIIAAAKDDGESGVIKVATHPEVELVVVAVVGLAGLAPALAAIKAKKDIALATKEVLVIAGEIVMKEVRQNKIKLIPLDSEHSAIFQSLKAGKVEEIKNIYLTMGKGPIAKMPKNQLDRVTIKDILNRPAWSMGQKIAVDSATGMNKAFEIIEAKWLFNVTAEKIKILVHPEYLCHSLVEFVDGSVIGEFGSADMRRYLQYALFYPERKKIKVASLLDLYGKNLSFEKPPLDKFPCLGLGYRALKAGGTMPAVMHGADTAAVDLFIKNRLNFGDIPKIIILTMKAHKTIKKPSLMELIKAEKWGQDYAYRLIKSQKILKKGEK</sequence>
<evidence type="ECO:0000259" key="11">
    <source>
        <dbReference type="Pfam" id="PF08436"/>
    </source>
</evidence>
<dbReference type="EC" id="1.1.1.267" evidence="9"/>
<feature type="domain" description="1-deoxy-D-xylulose 5-phosphate reductoisomerase N-terminal" evidence="10">
    <location>
        <begin position="4"/>
        <end position="59"/>
    </location>
</feature>
<feature type="domain" description="1-deoxy-D-xylulose 5-phosphate reductoisomerase C-terminal" evidence="11">
    <location>
        <begin position="126"/>
        <end position="209"/>
    </location>
</feature>
<dbReference type="Gene3D" id="3.40.50.720">
    <property type="entry name" value="NAD(P)-binding Rossmann-like Domain"/>
    <property type="match status" value="2"/>
</dbReference>
<feature type="binding site" evidence="9">
    <location>
        <position position="132"/>
    </location>
    <ligand>
        <name>1-deoxy-D-xylulose 5-phosphate</name>
        <dbReference type="ChEBI" id="CHEBI:57792"/>
    </ligand>
</feature>
<dbReference type="AlphaFoldDB" id="A0A1F5DFT8"/>
<evidence type="ECO:0000256" key="2">
    <source>
        <dbReference type="ARBA" id="ARBA00006825"/>
    </source>
</evidence>
<evidence type="ECO:0000256" key="9">
    <source>
        <dbReference type="HAMAP-Rule" id="MF_00183"/>
    </source>
</evidence>
<dbReference type="UniPathway" id="UPA00056">
    <property type="reaction ID" value="UER00092"/>
</dbReference>
<evidence type="ECO:0000259" key="12">
    <source>
        <dbReference type="Pfam" id="PF13288"/>
    </source>
</evidence>
<comment type="caution">
    <text evidence="9">Lacks conserved residue(s) required for the propagation of feature annotation.</text>
</comment>
<keyword evidence="3 9" id="KW-0479">Metal-binding</keyword>
<dbReference type="GO" id="GO:0070402">
    <property type="term" value="F:NADPH binding"/>
    <property type="evidence" value="ECO:0007669"/>
    <property type="project" value="InterPro"/>
</dbReference>
<dbReference type="EMBL" id="MEZJ01000022">
    <property type="protein sequence ID" value="OGD53995.1"/>
    <property type="molecule type" value="Genomic_DNA"/>
</dbReference>
<feature type="binding site" evidence="9">
    <location>
        <position position="130"/>
    </location>
    <ligand>
        <name>Mn(2+)</name>
        <dbReference type="ChEBI" id="CHEBI:29035"/>
    </ligand>
</feature>
<comment type="pathway">
    <text evidence="1 9">Isoprenoid biosynthesis; isopentenyl diphosphate biosynthesis via DXP pathway; isopentenyl diphosphate from 1-deoxy-D-xylulose 5-phosphate: step 1/6.</text>
</comment>
<feature type="domain" description="1-deoxy-D-xylulose 5-phosphate reductoisomerase N-terminal" evidence="10">
    <location>
        <begin position="61"/>
        <end position="112"/>
    </location>
</feature>
<dbReference type="NCBIfam" id="TIGR00243">
    <property type="entry name" value="Dxr"/>
    <property type="match status" value="1"/>
</dbReference>
<accession>A0A1F5DFT8</accession>
<dbReference type="Gene3D" id="1.10.1740.10">
    <property type="match status" value="1"/>
</dbReference>
<feature type="binding site" evidence="9">
    <location>
        <position position="192"/>
    </location>
    <ligand>
        <name>1-deoxy-D-xylulose 5-phosphate</name>
        <dbReference type="ChEBI" id="CHEBI:57792"/>
    </ligand>
</feature>
<comment type="cofactor">
    <cofactor evidence="9">
        <name>Mg(2+)</name>
        <dbReference type="ChEBI" id="CHEBI:18420"/>
    </cofactor>
    <cofactor evidence="9">
        <name>Mn(2+)</name>
        <dbReference type="ChEBI" id="CHEBI:29035"/>
    </cofactor>
</comment>
<evidence type="ECO:0000256" key="7">
    <source>
        <dbReference type="ARBA" id="ARBA00023229"/>
    </source>
</evidence>
<feature type="binding site" evidence="9">
    <location>
        <position position="36"/>
    </location>
    <ligand>
        <name>NADPH</name>
        <dbReference type="ChEBI" id="CHEBI:57783"/>
    </ligand>
</feature>